<feature type="region of interest" description="Disordered" evidence="2">
    <location>
        <begin position="1"/>
        <end position="29"/>
    </location>
</feature>
<dbReference type="AlphaFoldDB" id="A0A364V8I1"/>
<dbReference type="RefSeq" id="WP_113630019.1">
    <property type="nucleotide sequence ID" value="NZ_QHCV01000006.1"/>
</dbReference>
<proteinExistence type="inferred from homology"/>
<organism evidence="3 4">
    <name type="scientific">Corynebacterium heidelbergense</name>
    <dbReference type="NCBI Taxonomy" id="2055947"/>
    <lineage>
        <taxon>Bacteria</taxon>
        <taxon>Bacillati</taxon>
        <taxon>Actinomycetota</taxon>
        <taxon>Actinomycetes</taxon>
        <taxon>Mycobacteriales</taxon>
        <taxon>Corynebacteriaceae</taxon>
        <taxon>Corynebacterium</taxon>
    </lineage>
</organism>
<evidence type="ECO:0000313" key="4">
    <source>
        <dbReference type="Proteomes" id="UP000251577"/>
    </source>
</evidence>
<dbReference type="Pfam" id="PF11307">
    <property type="entry name" value="DUF3109"/>
    <property type="match status" value="1"/>
</dbReference>
<comment type="similarity">
    <text evidence="1">Belongs to the Rv0495c family.</text>
</comment>
<evidence type="ECO:0000256" key="2">
    <source>
        <dbReference type="SAM" id="MobiDB-lite"/>
    </source>
</evidence>
<dbReference type="EMBL" id="QHCV01000006">
    <property type="protein sequence ID" value="RAV32939.1"/>
    <property type="molecule type" value="Genomic_DNA"/>
</dbReference>
<dbReference type="InterPro" id="IPR021458">
    <property type="entry name" value="Rv0495c"/>
</dbReference>
<feature type="region of interest" description="Disordered" evidence="2">
    <location>
        <begin position="109"/>
        <end position="132"/>
    </location>
</feature>
<feature type="compositionally biased region" description="Basic and acidic residues" evidence="2">
    <location>
        <begin position="18"/>
        <end position="29"/>
    </location>
</feature>
<gene>
    <name evidence="3" type="ORF">DLJ54_01005</name>
</gene>
<accession>A0A364V8I1</accession>
<comment type="caution">
    <text evidence="3">The sequence shown here is derived from an EMBL/GenBank/DDBJ whole genome shotgun (WGS) entry which is preliminary data.</text>
</comment>
<sequence length="312" mass="34202">MTAPSDASDKPTGYPRDTAADRAVRSGREVAADHPREWLEFMDPNDSAHVISVDLTWLLSTYSCRFGSGDCRGIDATNPDAGCCAHGAFLTDAEDKETVGRVARQLSPEVWQHHPDNGGPAGVDRPGPEGELEPWLEWDELENDEGIAEPTLRTRVLEGACIFANRARSSDGEFAGPVGCALHAFAVQRGIPLPQAKPEVCWQLPIRRLEAWETRPDGSEVVRTTITEYTRRAWGGGGEDFHWYCTSDPACHRGTRPLWETHKEELTALLGEDAYAYVAQHCQRRAATAPNGQPLLAIHPATAAARDQISNL</sequence>
<dbReference type="Proteomes" id="UP000251577">
    <property type="component" value="Unassembled WGS sequence"/>
</dbReference>
<name>A0A364V8I1_9CORY</name>
<evidence type="ECO:0000256" key="1">
    <source>
        <dbReference type="ARBA" id="ARBA00093770"/>
    </source>
</evidence>
<evidence type="ECO:0000313" key="3">
    <source>
        <dbReference type="EMBL" id="RAV32939.1"/>
    </source>
</evidence>
<keyword evidence="4" id="KW-1185">Reference proteome</keyword>
<protein>
    <submittedName>
        <fullName evidence="3">Uncharacterized protein</fullName>
    </submittedName>
</protein>
<reference evidence="3 4" key="1">
    <citation type="journal article" date="2018" name="Syst. Appl. Microbiol.">
        <title>Corynebacterium heidelbergense sp. nov., isolated from the preen glands of Egyptian geese (Alopochen aegyptiacus).</title>
        <authorList>
            <person name="Braun M.S."/>
            <person name="Wang E."/>
            <person name="Zimmermann S."/>
            <person name="Wink M."/>
        </authorList>
    </citation>
    <scope>NUCLEOTIDE SEQUENCE [LARGE SCALE GENOMIC DNA]</scope>
    <source>
        <strain evidence="3 4">647</strain>
    </source>
</reference>